<evidence type="ECO:0000313" key="4">
    <source>
        <dbReference type="EMBL" id="TFV95105.1"/>
    </source>
</evidence>
<dbReference type="InterPro" id="IPR001647">
    <property type="entry name" value="HTH_TetR"/>
</dbReference>
<dbReference type="Gene3D" id="1.10.357.10">
    <property type="entry name" value="Tetracycline Repressor, domain 2"/>
    <property type="match status" value="1"/>
</dbReference>
<dbReference type="AlphaFoldDB" id="A0A4Y9QVV6"/>
<name>A0A4Y9QVV6_9MICO</name>
<organism evidence="4 5">
    <name type="scientific">Orlajensenia leifsoniae</name>
    <dbReference type="NCBI Taxonomy" id="2561933"/>
    <lineage>
        <taxon>Bacteria</taxon>
        <taxon>Bacillati</taxon>
        <taxon>Actinomycetota</taxon>
        <taxon>Actinomycetes</taxon>
        <taxon>Micrococcales</taxon>
        <taxon>Microbacteriaceae</taxon>
        <taxon>Orlajensenia</taxon>
    </lineage>
</organism>
<keyword evidence="1 2" id="KW-0238">DNA-binding</keyword>
<dbReference type="GO" id="GO:0003677">
    <property type="term" value="F:DNA binding"/>
    <property type="evidence" value="ECO:0007669"/>
    <property type="project" value="UniProtKB-UniRule"/>
</dbReference>
<evidence type="ECO:0000256" key="2">
    <source>
        <dbReference type="PROSITE-ProRule" id="PRU00335"/>
    </source>
</evidence>
<dbReference type="InterPro" id="IPR023772">
    <property type="entry name" value="DNA-bd_HTH_TetR-type_CS"/>
</dbReference>
<evidence type="ECO:0000256" key="1">
    <source>
        <dbReference type="ARBA" id="ARBA00023125"/>
    </source>
</evidence>
<comment type="caution">
    <text evidence="4">The sequence shown here is derived from an EMBL/GenBank/DDBJ whole genome shotgun (WGS) entry which is preliminary data.</text>
</comment>
<accession>A0A4Y9QVV6</accession>
<dbReference type="InterPro" id="IPR009057">
    <property type="entry name" value="Homeodomain-like_sf"/>
</dbReference>
<dbReference type="SUPFAM" id="SSF46689">
    <property type="entry name" value="Homeodomain-like"/>
    <property type="match status" value="1"/>
</dbReference>
<proteinExistence type="predicted"/>
<keyword evidence="5" id="KW-1185">Reference proteome</keyword>
<reference evidence="4 5" key="1">
    <citation type="journal article" date="2018" name="J. Microbiol.">
        <title>Leifsonia flava sp. nov., a novel actinobacterium isolated from the rhizosphere of Aquilegia viridiflora.</title>
        <authorList>
            <person name="Cai Y."/>
            <person name="Tao W.Z."/>
            <person name="Ma Y.J."/>
            <person name="Cheng J."/>
            <person name="Zhang M.Y."/>
            <person name="Zhang Y.X."/>
        </authorList>
    </citation>
    <scope>NUCLEOTIDE SEQUENCE [LARGE SCALE GENOMIC DNA]</scope>
    <source>
        <strain evidence="4 5">SYP-B2174</strain>
    </source>
</reference>
<protein>
    <submittedName>
        <fullName evidence="4">TetR/AcrR family transcriptional regulator</fullName>
    </submittedName>
</protein>
<dbReference type="EMBL" id="SPQZ01000007">
    <property type="protein sequence ID" value="TFV95105.1"/>
    <property type="molecule type" value="Genomic_DNA"/>
</dbReference>
<sequence>MHYMTESATTGLRERRMTETRRALSQATRTLTAECGLHGFTIEKVCERVGVSRRTFFNYFEAKEQAIVGHPREWFDDAAVDMFIAMRPPGDGISVTLFDDLVALETAHLAQIASSPQEFRDFLAAIEAEPQLLKRMMQAGMLRNDHLSELVARREGLEPGDPVASVAVLLVTTLMHSSAETYFTPENTLTLDEILAPRVAAARTLLGGASTSQG</sequence>
<feature type="DNA-binding region" description="H-T-H motif" evidence="2">
    <location>
        <begin position="41"/>
        <end position="60"/>
    </location>
</feature>
<dbReference type="Proteomes" id="UP000298127">
    <property type="component" value="Unassembled WGS sequence"/>
</dbReference>
<feature type="domain" description="HTH tetR-type" evidence="3">
    <location>
        <begin position="18"/>
        <end position="78"/>
    </location>
</feature>
<dbReference type="Pfam" id="PF00440">
    <property type="entry name" value="TetR_N"/>
    <property type="match status" value="1"/>
</dbReference>
<evidence type="ECO:0000313" key="5">
    <source>
        <dbReference type="Proteomes" id="UP000298127"/>
    </source>
</evidence>
<gene>
    <name evidence="4" type="ORF">E4M00_15670</name>
</gene>
<dbReference type="PROSITE" id="PS50977">
    <property type="entry name" value="HTH_TETR_2"/>
    <property type="match status" value="1"/>
</dbReference>
<dbReference type="PROSITE" id="PS01081">
    <property type="entry name" value="HTH_TETR_1"/>
    <property type="match status" value="1"/>
</dbReference>
<evidence type="ECO:0000259" key="3">
    <source>
        <dbReference type="PROSITE" id="PS50977"/>
    </source>
</evidence>